<dbReference type="EMBL" id="MLCO01000383">
    <property type="protein sequence ID" value="ONG44809.1"/>
    <property type="molecule type" value="Genomic_DNA"/>
</dbReference>
<accession>A0A1V2GUX9</accession>
<reference evidence="1 2" key="1">
    <citation type="submission" date="2016-10" db="EMBL/GenBank/DDBJ databases">
        <title>Draft Genome sequence of Roseomonas sp. strain M3.</title>
        <authorList>
            <person name="Subhash Y."/>
            <person name="Lee S."/>
        </authorList>
    </citation>
    <scope>NUCLEOTIDE SEQUENCE [LARGE SCALE GENOMIC DNA]</scope>
    <source>
        <strain evidence="1 2">M3</strain>
    </source>
</reference>
<evidence type="ECO:0000313" key="2">
    <source>
        <dbReference type="Proteomes" id="UP000188879"/>
    </source>
</evidence>
<dbReference type="AlphaFoldDB" id="A0A1V2GUX9"/>
<dbReference type="RefSeq" id="WP_076960387.1">
    <property type="nucleotide sequence ID" value="NZ_MLCO01000383.1"/>
</dbReference>
<name>A0A1V2GUX9_9PROT</name>
<sequence length="63" mass="6971">MLARQAALFTVVLSLIGGTCYGLSRLMPTPQQRYAVASHDSARSFAQMSPAERAERIAKIFRE</sequence>
<protein>
    <submittedName>
        <fullName evidence="1">Uncharacterized protein</fullName>
    </submittedName>
</protein>
<evidence type="ECO:0000313" key="1">
    <source>
        <dbReference type="EMBL" id="ONG44809.1"/>
    </source>
</evidence>
<proteinExistence type="predicted"/>
<keyword evidence="2" id="KW-1185">Reference proteome</keyword>
<organism evidence="1 2">
    <name type="scientific">Teichococcus deserti</name>
    <dbReference type="NCBI Taxonomy" id="1817963"/>
    <lineage>
        <taxon>Bacteria</taxon>
        <taxon>Pseudomonadati</taxon>
        <taxon>Pseudomonadota</taxon>
        <taxon>Alphaproteobacteria</taxon>
        <taxon>Acetobacterales</taxon>
        <taxon>Roseomonadaceae</taxon>
        <taxon>Roseomonas</taxon>
    </lineage>
</organism>
<comment type="caution">
    <text evidence="1">The sequence shown here is derived from an EMBL/GenBank/DDBJ whole genome shotgun (WGS) entry which is preliminary data.</text>
</comment>
<gene>
    <name evidence="1" type="ORF">BKE38_27280</name>
</gene>
<dbReference type="Proteomes" id="UP000188879">
    <property type="component" value="Unassembled WGS sequence"/>
</dbReference>